<keyword evidence="2" id="KW-1185">Reference proteome</keyword>
<reference evidence="1 2" key="1">
    <citation type="submission" date="2024-10" db="EMBL/GenBank/DDBJ databases">
        <authorList>
            <person name="Kim D."/>
        </authorList>
    </citation>
    <scope>NUCLEOTIDE SEQUENCE [LARGE SCALE GENOMIC DNA]</scope>
    <source>
        <strain evidence="1">BH-2024</strain>
    </source>
</reference>
<evidence type="ECO:0000313" key="2">
    <source>
        <dbReference type="Proteomes" id="UP001620626"/>
    </source>
</evidence>
<comment type="caution">
    <text evidence="1">The sequence shown here is derived from an EMBL/GenBank/DDBJ whole genome shotgun (WGS) entry which is preliminary data.</text>
</comment>
<dbReference type="EMBL" id="JBICBT010000768">
    <property type="protein sequence ID" value="KAL3101693.1"/>
    <property type="molecule type" value="Genomic_DNA"/>
</dbReference>
<evidence type="ECO:0008006" key="3">
    <source>
        <dbReference type="Google" id="ProtNLM"/>
    </source>
</evidence>
<proteinExistence type="predicted"/>
<dbReference type="AlphaFoldDB" id="A0ABD2KG42"/>
<name>A0ABD2KG42_9BILA</name>
<accession>A0ABD2KG42</accession>
<organism evidence="1 2">
    <name type="scientific">Heterodera trifolii</name>
    <dbReference type="NCBI Taxonomy" id="157864"/>
    <lineage>
        <taxon>Eukaryota</taxon>
        <taxon>Metazoa</taxon>
        <taxon>Ecdysozoa</taxon>
        <taxon>Nematoda</taxon>
        <taxon>Chromadorea</taxon>
        <taxon>Rhabditida</taxon>
        <taxon>Tylenchina</taxon>
        <taxon>Tylenchomorpha</taxon>
        <taxon>Tylenchoidea</taxon>
        <taxon>Heteroderidae</taxon>
        <taxon>Heteroderinae</taxon>
        <taxon>Heterodera</taxon>
    </lineage>
</organism>
<sequence>MVRQRRAHSAAERMVPYVCNYCSGGSFYEHNFRRHMVHSHTALSTPPPLHGGVSILNRPGLSYGICVSEHFLVRHRKCSSIGAKHLLGESCRAGEHSHFASALCLSSSRQRGLQLQRRLLLIFTRLPCSVCSETINALGFESYCSRIFCSF</sequence>
<dbReference type="Proteomes" id="UP001620626">
    <property type="component" value="Unassembled WGS sequence"/>
</dbReference>
<gene>
    <name evidence="1" type="ORF">niasHT_024826</name>
</gene>
<protein>
    <recommendedName>
        <fullName evidence="3">CMP/dCMP-type deaminase domain-containing protein</fullName>
    </recommendedName>
</protein>
<evidence type="ECO:0000313" key="1">
    <source>
        <dbReference type="EMBL" id="KAL3101693.1"/>
    </source>
</evidence>